<dbReference type="GO" id="GO:0015031">
    <property type="term" value="P:protein transport"/>
    <property type="evidence" value="ECO:0007669"/>
    <property type="project" value="TreeGrafter"/>
</dbReference>
<dbReference type="AlphaFoldDB" id="A0A8K0DKH8"/>
<sequence>MSSVRIHLDNYDNICYAGQTLVGRVECFFNTKKYIKAIRISITGIAQTEWEDHEDYYDYEKKKNVSRKARHYAEEKYFSAEYALLQGGEYFKLPAGRYNYPFSYILPTNIPSSYEGRYGKIRYCLQATVSRPDKSDYQDNLCLNVVSPLDLNTIPGLSDSVATSVDKTIYSCCCINSGRLTFKMSLPATGFVPRQEVSIGGHIENLSKINVECIKFKIVGHIEFISQYPSRKTKYEEITVAECRESGVGAHGEKSWTSNIQIPEIHCYPNSSICGIMNVIFRVKATVVLSNSSTNLESEIPVTLGTIPLSGVNITFAGAPPPQIGFSLSPTAPPHEGNFVVPPYPTDESSKTYPTPEDVNLKVPVDPYPVTSTPSAPILSEMPCSSKGAELNQAPPPSYDEANR</sequence>
<dbReference type="PANTHER" id="PTHR11188:SF176">
    <property type="entry name" value="ARRESTIN DOMAIN-CONTAINING PROTEIN 1"/>
    <property type="match status" value="1"/>
</dbReference>
<dbReference type="Pfam" id="PF00339">
    <property type="entry name" value="Arrestin_N"/>
    <property type="match status" value="1"/>
</dbReference>
<evidence type="ECO:0000256" key="2">
    <source>
        <dbReference type="ARBA" id="ARBA00022606"/>
    </source>
</evidence>
<feature type="domain" description="Arrestin C-terminal-like" evidence="4">
    <location>
        <begin position="2"/>
        <end position="156"/>
    </location>
</feature>
<proteinExistence type="inferred from homology"/>
<dbReference type="SUPFAM" id="SSF81296">
    <property type="entry name" value="E set domains"/>
    <property type="match status" value="2"/>
</dbReference>
<evidence type="ECO:0000313" key="5">
    <source>
        <dbReference type="EMBL" id="KAF2904848.1"/>
    </source>
</evidence>
<dbReference type="InterPro" id="IPR014756">
    <property type="entry name" value="Ig_E-set"/>
</dbReference>
<feature type="region of interest" description="Disordered" evidence="3">
    <location>
        <begin position="344"/>
        <end position="404"/>
    </location>
</feature>
<name>A0A8K0DKH8_IGNLU</name>
<keyword evidence="2" id="KW-0716">Sensory transduction</keyword>
<evidence type="ECO:0000313" key="6">
    <source>
        <dbReference type="Proteomes" id="UP000801492"/>
    </source>
</evidence>
<dbReference type="OrthoDB" id="2333384at2759"/>
<dbReference type="Proteomes" id="UP000801492">
    <property type="component" value="Unassembled WGS sequence"/>
</dbReference>
<gene>
    <name evidence="5" type="ORF">ILUMI_01319</name>
</gene>
<keyword evidence="6" id="KW-1185">Reference proteome</keyword>
<dbReference type="SMART" id="SM01017">
    <property type="entry name" value="Arrestin_C"/>
    <property type="match status" value="2"/>
</dbReference>
<dbReference type="InterPro" id="IPR050357">
    <property type="entry name" value="Arrestin_domain-protein"/>
</dbReference>
<dbReference type="InterPro" id="IPR011022">
    <property type="entry name" value="Arrestin_C-like"/>
</dbReference>
<feature type="domain" description="Arrestin C-terminal-like" evidence="4">
    <location>
        <begin position="176"/>
        <end position="309"/>
    </location>
</feature>
<dbReference type="InterPro" id="IPR011021">
    <property type="entry name" value="Arrestin-like_N"/>
</dbReference>
<reference evidence="5" key="1">
    <citation type="submission" date="2019-08" db="EMBL/GenBank/DDBJ databases">
        <title>The genome of the North American firefly Photinus pyralis.</title>
        <authorList>
            <consortium name="Photinus pyralis genome working group"/>
            <person name="Fallon T.R."/>
            <person name="Sander Lower S.E."/>
            <person name="Weng J.-K."/>
        </authorList>
    </citation>
    <scope>NUCLEOTIDE SEQUENCE</scope>
    <source>
        <strain evidence="5">TRF0915ILg1</strain>
        <tissue evidence="5">Whole body</tissue>
    </source>
</reference>
<dbReference type="Gene3D" id="2.60.40.640">
    <property type="match status" value="2"/>
</dbReference>
<comment type="caution">
    <text evidence="5">The sequence shown here is derived from an EMBL/GenBank/DDBJ whole genome shotgun (WGS) entry which is preliminary data.</text>
</comment>
<dbReference type="EMBL" id="VTPC01000663">
    <property type="protein sequence ID" value="KAF2904848.1"/>
    <property type="molecule type" value="Genomic_DNA"/>
</dbReference>
<evidence type="ECO:0000259" key="4">
    <source>
        <dbReference type="SMART" id="SM01017"/>
    </source>
</evidence>
<dbReference type="Pfam" id="PF02752">
    <property type="entry name" value="Arrestin_C"/>
    <property type="match status" value="1"/>
</dbReference>
<comment type="similarity">
    <text evidence="1">Belongs to the arrestin family.</text>
</comment>
<evidence type="ECO:0000256" key="3">
    <source>
        <dbReference type="SAM" id="MobiDB-lite"/>
    </source>
</evidence>
<evidence type="ECO:0000256" key="1">
    <source>
        <dbReference type="ARBA" id="ARBA00005298"/>
    </source>
</evidence>
<protein>
    <recommendedName>
        <fullName evidence="4">Arrestin C-terminal-like domain-containing protein</fullName>
    </recommendedName>
</protein>
<dbReference type="GO" id="GO:0005737">
    <property type="term" value="C:cytoplasm"/>
    <property type="evidence" value="ECO:0007669"/>
    <property type="project" value="TreeGrafter"/>
</dbReference>
<dbReference type="InterPro" id="IPR014752">
    <property type="entry name" value="Arrestin-like_C"/>
</dbReference>
<accession>A0A8K0DKH8</accession>
<organism evidence="5 6">
    <name type="scientific">Ignelater luminosus</name>
    <name type="common">Cucubano</name>
    <name type="synonym">Pyrophorus luminosus</name>
    <dbReference type="NCBI Taxonomy" id="2038154"/>
    <lineage>
        <taxon>Eukaryota</taxon>
        <taxon>Metazoa</taxon>
        <taxon>Ecdysozoa</taxon>
        <taxon>Arthropoda</taxon>
        <taxon>Hexapoda</taxon>
        <taxon>Insecta</taxon>
        <taxon>Pterygota</taxon>
        <taxon>Neoptera</taxon>
        <taxon>Endopterygota</taxon>
        <taxon>Coleoptera</taxon>
        <taxon>Polyphaga</taxon>
        <taxon>Elateriformia</taxon>
        <taxon>Elateroidea</taxon>
        <taxon>Elateridae</taxon>
        <taxon>Agrypninae</taxon>
        <taxon>Pyrophorini</taxon>
        <taxon>Ignelater</taxon>
    </lineage>
</organism>
<dbReference type="PANTHER" id="PTHR11188">
    <property type="entry name" value="ARRESTIN DOMAIN CONTAINING PROTEIN"/>
    <property type="match status" value="1"/>
</dbReference>